<dbReference type="RefSeq" id="WP_378622125.1">
    <property type="nucleotide sequence ID" value="NZ_JBHUCM010000017.1"/>
</dbReference>
<dbReference type="Gene3D" id="3.40.50.980">
    <property type="match status" value="2"/>
</dbReference>
<dbReference type="Gene3D" id="3.30.300.30">
    <property type="match status" value="1"/>
</dbReference>
<dbReference type="InterPro" id="IPR045851">
    <property type="entry name" value="AMP-bd_C_sf"/>
</dbReference>
<dbReference type="SUPFAM" id="SSF56801">
    <property type="entry name" value="Acetyl-CoA synthetase-like"/>
    <property type="match status" value="1"/>
</dbReference>
<accession>A0ABW4GAH5</accession>
<dbReference type="Gene3D" id="2.30.38.10">
    <property type="entry name" value="Luciferase, Domain 3"/>
    <property type="match status" value="1"/>
</dbReference>
<sequence length="482" mass="50414">MDHSTPGARPGEHTAPSAPPPAGADPGLSERRGARERPDVAGARDILDLFAERVRLAPGATAVSSAAGSLRYHELDVRANGFAHRLRELGAGPDTLVAVYAERGLDLVVALLSVLKAGAAYLPLDPDVPASRLAAIIDDAGAPVVVAQRALRDRLPVTAAQLVCVDDNPGQAADPPPAALARPANLAYAIYTSGSTGRPKGVLVERRQLAAYLACCLRDYPGLAGTALLHSSVSFDLSVTTLWGPLAAGGRIHVGTLDDPDDVPLSFLKVTPSHLPLLENGPRDRTPSLPLPEGEPGDRTPGLPLPEDEPGDRSPGRGELVIGGEALHGDTLGRWRKAHPGATVVNEYGPTEATVGCVAFRLASGDDTPDGAVPIGRPMLGARAYVLDAGLRPVPPGERGELYVAGTGVARGYRGRPGGTAERFVADPHGPSGERMYRTGDVVRLLPDGNLEYLGRSDDQVKVRGHRIEPGEIEAALSRHPR</sequence>
<feature type="non-terminal residue" evidence="3">
    <location>
        <position position="482"/>
    </location>
</feature>
<dbReference type="CDD" id="cd05930">
    <property type="entry name" value="A_NRPS"/>
    <property type="match status" value="1"/>
</dbReference>
<dbReference type="Proteomes" id="UP001597097">
    <property type="component" value="Unassembled WGS sequence"/>
</dbReference>
<organism evidence="3 4">
    <name type="scientific">Nonomuraea guangzhouensis</name>
    <dbReference type="NCBI Taxonomy" id="1291555"/>
    <lineage>
        <taxon>Bacteria</taxon>
        <taxon>Bacillati</taxon>
        <taxon>Actinomycetota</taxon>
        <taxon>Actinomycetes</taxon>
        <taxon>Streptosporangiales</taxon>
        <taxon>Streptosporangiaceae</taxon>
        <taxon>Nonomuraea</taxon>
    </lineage>
</organism>
<reference evidence="4" key="1">
    <citation type="journal article" date="2019" name="Int. J. Syst. Evol. Microbiol.">
        <title>The Global Catalogue of Microorganisms (GCM) 10K type strain sequencing project: providing services to taxonomists for standard genome sequencing and annotation.</title>
        <authorList>
            <consortium name="The Broad Institute Genomics Platform"/>
            <consortium name="The Broad Institute Genome Sequencing Center for Infectious Disease"/>
            <person name="Wu L."/>
            <person name="Ma J."/>
        </authorList>
    </citation>
    <scope>NUCLEOTIDE SEQUENCE [LARGE SCALE GENOMIC DNA]</scope>
    <source>
        <strain evidence="4">CGMCC 1.15399</strain>
    </source>
</reference>
<dbReference type="EMBL" id="JBHUCM010000017">
    <property type="protein sequence ID" value="MFD1539772.1"/>
    <property type="molecule type" value="Genomic_DNA"/>
</dbReference>
<gene>
    <name evidence="3" type="ORF">ACFSJ0_22150</name>
</gene>
<feature type="region of interest" description="Disordered" evidence="1">
    <location>
        <begin position="1"/>
        <end position="38"/>
    </location>
</feature>
<evidence type="ECO:0000256" key="1">
    <source>
        <dbReference type="SAM" id="MobiDB-lite"/>
    </source>
</evidence>
<feature type="region of interest" description="Disordered" evidence="1">
    <location>
        <begin position="274"/>
        <end position="321"/>
    </location>
</feature>
<name>A0ABW4GAH5_9ACTN</name>
<comment type="caution">
    <text evidence="3">The sequence shown here is derived from an EMBL/GenBank/DDBJ whole genome shotgun (WGS) entry which is preliminary data.</text>
</comment>
<proteinExistence type="predicted"/>
<dbReference type="Pfam" id="PF00501">
    <property type="entry name" value="AMP-binding"/>
    <property type="match status" value="1"/>
</dbReference>
<evidence type="ECO:0000313" key="4">
    <source>
        <dbReference type="Proteomes" id="UP001597097"/>
    </source>
</evidence>
<evidence type="ECO:0000313" key="3">
    <source>
        <dbReference type="EMBL" id="MFD1539772.1"/>
    </source>
</evidence>
<feature type="compositionally biased region" description="Basic and acidic residues" evidence="1">
    <location>
        <begin position="28"/>
        <end position="38"/>
    </location>
</feature>
<keyword evidence="4" id="KW-1185">Reference proteome</keyword>
<feature type="domain" description="AMP-dependent synthetase/ligase" evidence="2">
    <location>
        <begin position="50"/>
        <end position="413"/>
    </location>
</feature>
<dbReference type="InterPro" id="IPR000873">
    <property type="entry name" value="AMP-dep_synth/lig_dom"/>
</dbReference>
<evidence type="ECO:0000259" key="2">
    <source>
        <dbReference type="Pfam" id="PF00501"/>
    </source>
</evidence>
<dbReference type="PANTHER" id="PTHR45527:SF1">
    <property type="entry name" value="FATTY ACID SYNTHASE"/>
    <property type="match status" value="1"/>
</dbReference>
<dbReference type="PANTHER" id="PTHR45527">
    <property type="entry name" value="NONRIBOSOMAL PEPTIDE SYNTHETASE"/>
    <property type="match status" value="1"/>
</dbReference>
<protein>
    <submittedName>
        <fullName evidence="3">Amino acid adenylation domain-containing protein</fullName>
    </submittedName>
</protein>